<evidence type="ECO:0000313" key="2">
    <source>
        <dbReference type="Proteomes" id="UP000199520"/>
    </source>
</evidence>
<sequence length="148" mass="17381">MAKDPESREWKIDKYISKCIAIDPDKEPPTYEEAGKIIDYWDNMNRHITYPAAGLRWNQIEWQRARNVDQYIKQYYPNAIEIKPFYGDSRLIKKVTLLSGKEEVIGYNSVTGEVEEIDINNADKLKKILLRLDEPINQMSKFKPVLDT</sequence>
<dbReference type="AlphaFoldDB" id="A0A1I4P8M0"/>
<dbReference type="Proteomes" id="UP000199520">
    <property type="component" value="Unassembled WGS sequence"/>
</dbReference>
<protein>
    <submittedName>
        <fullName evidence="1">Uncharacterized protein</fullName>
    </submittedName>
</protein>
<dbReference type="EMBL" id="FOTS01000059">
    <property type="protein sequence ID" value="SFM23975.1"/>
    <property type="molecule type" value="Genomic_DNA"/>
</dbReference>
<accession>A0A1I4P8M0</accession>
<gene>
    <name evidence="1" type="ORF">SAMN04490355_105921</name>
</gene>
<organism evidence="1 2">
    <name type="scientific">Pelosinus propionicus DSM 13327</name>
    <dbReference type="NCBI Taxonomy" id="1123291"/>
    <lineage>
        <taxon>Bacteria</taxon>
        <taxon>Bacillati</taxon>
        <taxon>Bacillota</taxon>
        <taxon>Negativicutes</taxon>
        <taxon>Selenomonadales</taxon>
        <taxon>Sporomusaceae</taxon>
        <taxon>Pelosinus</taxon>
    </lineage>
</organism>
<reference evidence="2" key="1">
    <citation type="submission" date="2016-10" db="EMBL/GenBank/DDBJ databases">
        <authorList>
            <person name="Varghese N."/>
            <person name="Submissions S."/>
        </authorList>
    </citation>
    <scope>NUCLEOTIDE SEQUENCE [LARGE SCALE GENOMIC DNA]</scope>
    <source>
        <strain evidence="2">DSM 13327</strain>
    </source>
</reference>
<evidence type="ECO:0000313" key="1">
    <source>
        <dbReference type="EMBL" id="SFM23975.1"/>
    </source>
</evidence>
<name>A0A1I4P8M0_9FIRM</name>
<dbReference type="RefSeq" id="WP_090943010.1">
    <property type="nucleotide sequence ID" value="NZ_FOTS01000059.1"/>
</dbReference>
<proteinExistence type="predicted"/>
<keyword evidence="2" id="KW-1185">Reference proteome</keyword>
<dbReference type="OrthoDB" id="9787800at2"/>